<gene>
    <name evidence="1" type="ORF">B0T15DRAFT_384179</name>
</gene>
<proteinExistence type="predicted"/>
<protein>
    <submittedName>
        <fullName evidence="1">Uncharacterized protein</fullName>
    </submittedName>
</protein>
<name>A0AAJ0M5E2_9PEZI</name>
<feature type="non-terminal residue" evidence="1">
    <location>
        <position position="129"/>
    </location>
</feature>
<reference evidence="1" key="1">
    <citation type="journal article" date="2023" name="Mol. Phylogenet. Evol.">
        <title>Genome-scale phylogeny and comparative genomics of the fungal order Sordariales.</title>
        <authorList>
            <person name="Hensen N."/>
            <person name="Bonometti L."/>
            <person name="Westerberg I."/>
            <person name="Brannstrom I.O."/>
            <person name="Guillou S."/>
            <person name="Cros-Aarteil S."/>
            <person name="Calhoun S."/>
            <person name="Haridas S."/>
            <person name="Kuo A."/>
            <person name="Mondo S."/>
            <person name="Pangilinan J."/>
            <person name="Riley R."/>
            <person name="LaButti K."/>
            <person name="Andreopoulos B."/>
            <person name="Lipzen A."/>
            <person name="Chen C."/>
            <person name="Yan M."/>
            <person name="Daum C."/>
            <person name="Ng V."/>
            <person name="Clum A."/>
            <person name="Steindorff A."/>
            <person name="Ohm R.A."/>
            <person name="Martin F."/>
            <person name="Silar P."/>
            <person name="Natvig D.O."/>
            <person name="Lalanne C."/>
            <person name="Gautier V."/>
            <person name="Ament-Velasquez S.L."/>
            <person name="Kruys A."/>
            <person name="Hutchinson M.I."/>
            <person name="Powell A.J."/>
            <person name="Barry K."/>
            <person name="Miller A.N."/>
            <person name="Grigoriev I.V."/>
            <person name="Debuchy R."/>
            <person name="Gladieux P."/>
            <person name="Hiltunen Thoren M."/>
            <person name="Johannesson H."/>
        </authorList>
    </citation>
    <scope>NUCLEOTIDE SEQUENCE</scope>
    <source>
        <strain evidence="1">CBS 333.67</strain>
    </source>
</reference>
<dbReference type="EMBL" id="JAUDZG010000001">
    <property type="protein sequence ID" value="KAK3309437.1"/>
    <property type="molecule type" value="Genomic_DNA"/>
</dbReference>
<dbReference type="GeneID" id="87883096"/>
<comment type="caution">
    <text evidence="1">The sequence shown here is derived from an EMBL/GenBank/DDBJ whole genome shotgun (WGS) entry which is preliminary data.</text>
</comment>
<evidence type="ECO:0000313" key="2">
    <source>
        <dbReference type="Proteomes" id="UP001273166"/>
    </source>
</evidence>
<keyword evidence="2" id="KW-1185">Reference proteome</keyword>
<dbReference type="RefSeq" id="XP_062725217.1">
    <property type="nucleotide sequence ID" value="XM_062864267.1"/>
</dbReference>
<feature type="non-terminal residue" evidence="1">
    <location>
        <position position="1"/>
    </location>
</feature>
<reference evidence="1" key="2">
    <citation type="submission" date="2023-06" db="EMBL/GenBank/DDBJ databases">
        <authorList>
            <consortium name="Lawrence Berkeley National Laboratory"/>
            <person name="Mondo S.J."/>
            <person name="Hensen N."/>
            <person name="Bonometti L."/>
            <person name="Westerberg I."/>
            <person name="Brannstrom I.O."/>
            <person name="Guillou S."/>
            <person name="Cros-Aarteil S."/>
            <person name="Calhoun S."/>
            <person name="Haridas S."/>
            <person name="Kuo A."/>
            <person name="Pangilinan J."/>
            <person name="Riley R."/>
            <person name="Labutti K."/>
            <person name="Andreopoulos B."/>
            <person name="Lipzen A."/>
            <person name="Chen C."/>
            <person name="Yanf M."/>
            <person name="Daum C."/>
            <person name="Ng V."/>
            <person name="Clum A."/>
            <person name="Steindorff A."/>
            <person name="Ohm R."/>
            <person name="Martin F."/>
            <person name="Silar P."/>
            <person name="Natvig D."/>
            <person name="Lalanne C."/>
            <person name="Gautier V."/>
            <person name="Ament-Velasquez S.L."/>
            <person name="Kruys A."/>
            <person name="Hutchinson M.I."/>
            <person name="Powell A.J."/>
            <person name="Barry K."/>
            <person name="Miller A.N."/>
            <person name="Grigoriev I.V."/>
            <person name="Debuchy R."/>
            <person name="Gladieux P."/>
            <person name="Thoren M.H."/>
            <person name="Johannesson H."/>
        </authorList>
    </citation>
    <scope>NUCLEOTIDE SEQUENCE</scope>
    <source>
        <strain evidence="1">CBS 333.67</strain>
    </source>
</reference>
<sequence>RETVNRYYKKAAAIHGNILRVFSDPAYAAVNGGSFMDGSDRHIHVDLSPDIDGNLPSPLGRVHSYPPYEKYYPELQEDVSPRVRQHLHLLKLAVQRLGAWSKNYAEYEQLNDDLFRTCGAHLQAVEGVD</sequence>
<dbReference type="Proteomes" id="UP001273166">
    <property type="component" value="Unassembled WGS sequence"/>
</dbReference>
<organism evidence="1 2">
    <name type="scientific">Chaetomium strumarium</name>
    <dbReference type="NCBI Taxonomy" id="1170767"/>
    <lineage>
        <taxon>Eukaryota</taxon>
        <taxon>Fungi</taxon>
        <taxon>Dikarya</taxon>
        <taxon>Ascomycota</taxon>
        <taxon>Pezizomycotina</taxon>
        <taxon>Sordariomycetes</taxon>
        <taxon>Sordariomycetidae</taxon>
        <taxon>Sordariales</taxon>
        <taxon>Chaetomiaceae</taxon>
        <taxon>Chaetomium</taxon>
    </lineage>
</organism>
<dbReference type="AlphaFoldDB" id="A0AAJ0M5E2"/>
<evidence type="ECO:0000313" key="1">
    <source>
        <dbReference type="EMBL" id="KAK3309437.1"/>
    </source>
</evidence>
<accession>A0AAJ0M5E2</accession>